<dbReference type="PRINTS" id="PR00032">
    <property type="entry name" value="HTHARAC"/>
</dbReference>
<keyword evidence="3" id="KW-0804">Transcription</keyword>
<dbReference type="AlphaFoldDB" id="A0A401LPB7"/>
<dbReference type="EMBL" id="BHWB01000001">
    <property type="protein sequence ID" value="GCB33405.1"/>
    <property type="molecule type" value="Genomic_DNA"/>
</dbReference>
<dbReference type="Proteomes" id="UP000288079">
    <property type="component" value="Unassembled WGS sequence"/>
</dbReference>
<proteinExistence type="predicted"/>
<name>A0A401LPB7_9BACE</name>
<keyword evidence="2" id="KW-0238">DNA-binding</keyword>
<keyword evidence="6" id="KW-1185">Reference proteome</keyword>
<dbReference type="Pfam" id="PF12833">
    <property type="entry name" value="HTH_18"/>
    <property type="match status" value="1"/>
</dbReference>
<evidence type="ECO:0000256" key="3">
    <source>
        <dbReference type="ARBA" id="ARBA00023163"/>
    </source>
</evidence>
<dbReference type="RefSeq" id="WP_125039758.1">
    <property type="nucleotide sequence ID" value="NZ_BHWB01000001.1"/>
</dbReference>
<dbReference type="InterPro" id="IPR020449">
    <property type="entry name" value="Tscrpt_reg_AraC-type_HTH"/>
</dbReference>
<dbReference type="OrthoDB" id="2569619at2"/>
<dbReference type="InterPro" id="IPR018060">
    <property type="entry name" value="HTH_AraC"/>
</dbReference>
<dbReference type="InterPro" id="IPR009057">
    <property type="entry name" value="Homeodomain-like_sf"/>
</dbReference>
<evidence type="ECO:0000313" key="6">
    <source>
        <dbReference type="Proteomes" id="UP000288079"/>
    </source>
</evidence>
<feature type="domain" description="HTH araC/xylS-type" evidence="4">
    <location>
        <begin position="190"/>
        <end position="288"/>
    </location>
</feature>
<comment type="caution">
    <text evidence="5">The sequence shown here is derived from an EMBL/GenBank/DDBJ whole genome shotgun (WGS) entry which is preliminary data.</text>
</comment>
<dbReference type="Gene3D" id="1.10.10.60">
    <property type="entry name" value="Homeodomain-like"/>
    <property type="match status" value="2"/>
</dbReference>
<dbReference type="SMART" id="SM00342">
    <property type="entry name" value="HTH_ARAC"/>
    <property type="match status" value="1"/>
</dbReference>
<keyword evidence="1" id="KW-0805">Transcription regulation</keyword>
<reference evidence="5 6" key="1">
    <citation type="submission" date="2018-10" db="EMBL/GenBank/DDBJ databases">
        <title>Draft Genome Sequence of Bacteroides sp. KCTC 15687.</title>
        <authorList>
            <person name="Yu S.Y."/>
            <person name="Kim J.S."/>
            <person name="Oh B.S."/>
            <person name="Park S.H."/>
            <person name="Kang S.W."/>
            <person name="Park J.E."/>
            <person name="Choi S.H."/>
            <person name="Han K.I."/>
            <person name="Lee K.C."/>
            <person name="Eom M.K."/>
            <person name="Suh M.K."/>
            <person name="Lee D.H."/>
            <person name="Yoon H."/>
            <person name="Kim B."/>
            <person name="Yang S.J."/>
            <person name="Lee J.S."/>
            <person name="Lee J.H."/>
        </authorList>
    </citation>
    <scope>NUCLEOTIDE SEQUENCE [LARGE SCALE GENOMIC DNA]</scope>
    <source>
        <strain evidence="5 6">KCTC 15687</strain>
    </source>
</reference>
<organism evidence="5 6">
    <name type="scientific">Bacteroides faecalis</name>
    <dbReference type="NCBI Taxonomy" id="2447885"/>
    <lineage>
        <taxon>Bacteria</taxon>
        <taxon>Pseudomonadati</taxon>
        <taxon>Bacteroidota</taxon>
        <taxon>Bacteroidia</taxon>
        <taxon>Bacteroidales</taxon>
        <taxon>Bacteroidaceae</taxon>
        <taxon>Bacteroides</taxon>
    </lineage>
</organism>
<dbReference type="GO" id="GO:0003700">
    <property type="term" value="F:DNA-binding transcription factor activity"/>
    <property type="evidence" value="ECO:0007669"/>
    <property type="project" value="InterPro"/>
</dbReference>
<dbReference type="SUPFAM" id="SSF46689">
    <property type="entry name" value="Homeodomain-like"/>
    <property type="match status" value="2"/>
</dbReference>
<dbReference type="PANTHER" id="PTHR43280:SF27">
    <property type="entry name" value="TRANSCRIPTIONAL REGULATOR MTLR"/>
    <property type="match status" value="1"/>
</dbReference>
<sequence>MTTPKNTVLHEITPLSESDCLYVIERKKADFNYPIHTHKEFEINYIENAKGAERVVGDSIEEIGDYELVMISNENLEHGWRNHHLVPGNIREVTIQFSGDWLSDKLLGKDQFSSINNMLKNGNKGLCFSLSSILKIRSLINSLTCEEKGFYSVITFLSLLYEMSLATDTRTLSSSCFANADTNVLSRRIRLVDDYIKKNYMRDLTLREVAELANMSEGAFSRFFSQHTGRSFTEYLIDIRIGMVTRMLIDSNKTVAEICFECGYNNISNFNRIFKKKKGRTPHEFREMYCKKKTIV</sequence>
<dbReference type="PROSITE" id="PS01124">
    <property type="entry name" value="HTH_ARAC_FAMILY_2"/>
    <property type="match status" value="1"/>
</dbReference>
<gene>
    <name evidence="5" type="ORF">KGMB02408_03500</name>
</gene>
<evidence type="ECO:0000256" key="1">
    <source>
        <dbReference type="ARBA" id="ARBA00023015"/>
    </source>
</evidence>
<dbReference type="GO" id="GO:0043565">
    <property type="term" value="F:sequence-specific DNA binding"/>
    <property type="evidence" value="ECO:0007669"/>
    <property type="project" value="InterPro"/>
</dbReference>
<accession>A0A401LPB7</accession>
<protein>
    <submittedName>
        <fullName evidence="5">AraC family transcriptional regulator</fullName>
    </submittedName>
</protein>
<evidence type="ECO:0000313" key="5">
    <source>
        <dbReference type="EMBL" id="GCB33405.1"/>
    </source>
</evidence>
<evidence type="ECO:0000256" key="2">
    <source>
        <dbReference type="ARBA" id="ARBA00023125"/>
    </source>
</evidence>
<dbReference type="PROSITE" id="PS00041">
    <property type="entry name" value="HTH_ARAC_FAMILY_1"/>
    <property type="match status" value="1"/>
</dbReference>
<evidence type="ECO:0000259" key="4">
    <source>
        <dbReference type="PROSITE" id="PS01124"/>
    </source>
</evidence>
<dbReference type="InterPro" id="IPR018062">
    <property type="entry name" value="HTH_AraC-typ_CS"/>
</dbReference>
<dbReference type="PANTHER" id="PTHR43280">
    <property type="entry name" value="ARAC-FAMILY TRANSCRIPTIONAL REGULATOR"/>
    <property type="match status" value="1"/>
</dbReference>